<dbReference type="InterPro" id="IPR036028">
    <property type="entry name" value="SH3-like_dom_sf"/>
</dbReference>
<proteinExistence type="predicted"/>
<evidence type="ECO:0000313" key="7">
    <source>
        <dbReference type="Proteomes" id="UP001497600"/>
    </source>
</evidence>
<name>A0ABP0ENF0_9ASCO</name>
<feature type="compositionally biased region" description="Polar residues" evidence="4">
    <location>
        <begin position="163"/>
        <end position="177"/>
    </location>
</feature>
<dbReference type="SUPFAM" id="SSF50044">
    <property type="entry name" value="SH3-domain"/>
    <property type="match status" value="1"/>
</dbReference>
<keyword evidence="7" id="KW-1185">Reference proteome</keyword>
<evidence type="ECO:0000259" key="5">
    <source>
        <dbReference type="PROSITE" id="PS50002"/>
    </source>
</evidence>
<evidence type="ECO:0000256" key="3">
    <source>
        <dbReference type="SAM" id="Coils"/>
    </source>
</evidence>
<dbReference type="Gene3D" id="2.30.30.40">
    <property type="entry name" value="SH3 Domains"/>
    <property type="match status" value="1"/>
</dbReference>
<dbReference type="EMBL" id="OZ004260">
    <property type="protein sequence ID" value="CAK7922043.1"/>
    <property type="molecule type" value="Genomic_DNA"/>
</dbReference>
<dbReference type="Proteomes" id="UP001497600">
    <property type="component" value="Chromosome H"/>
</dbReference>
<sequence>MATPEPPFKVKTTVSWAGEEEGDLGFLENEIVEVYSVVDESWWSGKLRRNGAEGIFPRDYVRLYEDPYGASNINSSFTSNGNSNTPSGPSTPVKEKIIGNGLSKSPGMFHRSPGNGQTMTDHYHQSEILHLQQRELEIERFKKLKQQQQYQIKKIQEQKQKRMSMQSKTSEPSSPMITSRGPGSPSKMKHSHSAQNFKHSEYNTHGQSPYTRGTSPEGKVMHSNIDLSMQPKFQPHLSHRHTAEVLAPEPSSPAGRYSAYDEIEVDEITMKRKQLEKELHQLRLIEKNRKSQYGLSRIAKGISPSDESSSGYVSEDMLSSKKNYREDLGSKLSKDEYHEDDVEELDYIEEHERSVSPPPPPPKHATPLKAIPGGGVIHPYDADDFKFSDEELLRLSQMQSEELKNSIKSLQSDVLNLSELSATSAGSFMRHKHEKEIQSSLEQSLGRVQIQDNEANNKELIDSIFQDKKSRHPNIFKKLLHQKKKSNTSEDSKLSSLNKEDPLENDEIHWTTFKSDMNRMNSLTTQSKQARTKRIVRKEGSLIVKPLEFVSEINSNEVVGEADEEEWESLQRQVSHRRVDSFVAKYDISCDLNEFIADVAVKLGNSKVYQIRAVLLQLCKLHIIEEDPSLKISQVKPKLHEISSKGEASIYQVNYLFKKMLDALRIPSEIVMGFWKRPNEFYHNEQYVINHCWLSILLDDHFFIMDLLSFKNGDICNIRDHKLGFNEHYFLARPLNMVSTHIPSIIDLQHVVPPIDQNIAFYLPRMYSGFYRNQLKFRNFNNALTRLTDLEFFELELEIPCDVELFALIKTAQLTTNELSLCQVYWSNGKRIAKIKAILPENESIGVLQLFSGPKGLQKHFENIHELSVVIPLYHSGSYKPCKFVPRFPTVQSQTNDLYIKQPQTSKVIARNSYNFEIMQHPSQGLNSGSGIINQDFKLVIESPSGKYFKLQATEPGKPFSTYECNIKLTETGHYRGLVIGDSGNSWYVFAQWDCVAGVISN</sequence>
<keyword evidence="3" id="KW-0175">Coiled coil</keyword>
<dbReference type="InterPro" id="IPR056409">
    <property type="entry name" value="Ig_CYK3_C"/>
</dbReference>
<dbReference type="Pfam" id="PF00018">
    <property type="entry name" value="SH3_1"/>
    <property type="match status" value="1"/>
</dbReference>
<evidence type="ECO:0000256" key="4">
    <source>
        <dbReference type="SAM" id="MobiDB-lite"/>
    </source>
</evidence>
<evidence type="ECO:0000256" key="2">
    <source>
        <dbReference type="PROSITE-ProRule" id="PRU00192"/>
    </source>
</evidence>
<protein>
    <submittedName>
        <fullName evidence="6">Cytokinesis protein 3</fullName>
    </submittedName>
</protein>
<feature type="region of interest" description="Disordered" evidence="4">
    <location>
        <begin position="74"/>
        <end position="120"/>
    </location>
</feature>
<feature type="region of interest" description="Disordered" evidence="4">
    <location>
        <begin position="480"/>
        <end position="501"/>
    </location>
</feature>
<dbReference type="Pfam" id="PF24584">
    <property type="entry name" value="Ig_CYK3_C"/>
    <property type="match status" value="1"/>
</dbReference>
<keyword evidence="1 2" id="KW-0728">SH3 domain</keyword>
<feature type="compositionally biased region" description="Low complexity" evidence="4">
    <location>
        <begin position="74"/>
        <end position="92"/>
    </location>
</feature>
<dbReference type="PROSITE" id="PS50002">
    <property type="entry name" value="SH3"/>
    <property type="match status" value="1"/>
</dbReference>
<feature type="region of interest" description="Disordered" evidence="4">
    <location>
        <begin position="152"/>
        <end position="193"/>
    </location>
</feature>
<feature type="compositionally biased region" description="Basic and acidic residues" evidence="4">
    <location>
        <begin position="487"/>
        <end position="501"/>
    </location>
</feature>
<dbReference type="PANTHER" id="PTHR46333">
    <property type="entry name" value="CYTOKINESIS PROTEIN 3"/>
    <property type="match status" value="1"/>
</dbReference>
<accession>A0ABP0ENF0</accession>
<dbReference type="SMART" id="SM00326">
    <property type="entry name" value="SH3"/>
    <property type="match status" value="1"/>
</dbReference>
<organism evidence="6 7">
    <name type="scientific">[Candida] anglica</name>
    <dbReference type="NCBI Taxonomy" id="148631"/>
    <lineage>
        <taxon>Eukaryota</taxon>
        <taxon>Fungi</taxon>
        <taxon>Dikarya</taxon>
        <taxon>Ascomycota</taxon>
        <taxon>Saccharomycotina</taxon>
        <taxon>Pichiomycetes</taxon>
        <taxon>Debaryomycetaceae</taxon>
        <taxon>Kurtzmaniella</taxon>
    </lineage>
</organism>
<gene>
    <name evidence="6" type="primary">CYK3</name>
    <name evidence="6" type="ORF">CAAN4_H22012</name>
</gene>
<feature type="coiled-coil region" evidence="3">
    <location>
        <begin position="393"/>
        <end position="420"/>
    </location>
</feature>
<dbReference type="InterPro" id="IPR001452">
    <property type="entry name" value="SH3_domain"/>
</dbReference>
<evidence type="ECO:0000256" key="1">
    <source>
        <dbReference type="ARBA" id="ARBA00022443"/>
    </source>
</evidence>
<dbReference type="PANTHER" id="PTHR46333:SF2">
    <property type="entry name" value="CYTOKINESIS PROTEIN 3"/>
    <property type="match status" value="1"/>
</dbReference>
<reference evidence="6 7" key="1">
    <citation type="submission" date="2024-01" db="EMBL/GenBank/DDBJ databases">
        <authorList>
            <consortium name="Genoscope - CEA"/>
            <person name="William W."/>
        </authorList>
    </citation>
    <scope>NUCLEOTIDE SEQUENCE [LARGE SCALE GENOMIC DNA]</scope>
    <source>
        <strain evidence="6 7">29B2s-10</strain>
    </source>
</reference>
<evidence type="ECO:0000313" key="6">
    <source>
        <dbReference type="EMBL" id="CAK7922043.1"/>
    </source>
</evidence>
<dbReference type="InterPro" id="IPR052557">
    <property type="entry name" value="CAP/Cytokinesis_protein"/>
</dbReference>
<feature type="domain" description="SH3" evidence="5">
    <location>
        <begin position="5"/>
        <end position="66"/>
    </location>
</feature>